<accession>A0ABN0X188</accession>
<name>A0ABN0X188_9LACT</name>
<keyword evidence="1" id="KW-0812">Transmembrane</keyword>
<evidence type="ECO:0000313" key="2">
    <source>
        <dbReference type="EMBL" id="GAA0352594.1"/>
    </source>
</evidence>
<dbReference type="EMBL" id="BAAACW010000017">
    <property type="protein sequence ID" value="GAA0352594.1"/>
    <property type="molecule type" value="Genomic_DNA"/>
</dbReference>
<organism evidence="2 3">
    <name type="scientific">Alkalibacterium iburiense</name>
    <dbReference type="NCBI Taxonomy" id="290589"/>
    <lineage>
        <taxon>Bacteria</taxon>
        <taxon>Bacillati</taxon>
        <taxon>Bacillota</taxon>
        <taxon>Bacilli</taxon>
        <taxon>Lactobacillales</taxon>
        <taxon>Carnobacteriaceae</taxon>
        <taxon>Alkalibacterium</taxon>
    </lineage>
</organism>
<feature type="transmembrane region" description="Helical" evidence="1">
    <location>
        <begin position="12"/>
        <end position="33"/>
    </location>
</feature>
<dbReference type="RefSeq" id="WP_343753085.1">
    <property type="nucleotide sequence ID" value="NZ_BAAACW010000017.1"/>
</dbReference>
<evidence type="ECO:0000313" key="3">
    <source>
        <dbReference type="Proteomes" id="UP001501166"/>
    </source>
</evidence>
<gene>
    <name evidence="2" type="ORF">GCM10008932_01970</name>
</gene>
<proteinExistence type="predicted"/>
<keyword evidence="1" id="KW-1133">Transmembrane helix</keyword>
<evidence type="ECO:0000256" key="1">
    <source>
        <dbReference type="SAM" id="Phobius"/>
    </source>
</evidence>
<sequence length="127" mass="14193">MNLKQDDQGSILVSTFALLLFISFLITSASLVIKHQVVQYNLISQTYEAKAMIEMTKQILVDEDNEAISSGSLAFSNGTVTIKQTGERKYSIEATLNNNFTSRSVFILPEAVIEETTPIDEDTYFDE</sequence>
<protein>
    <recommendedName>
        <fullName evidence="4">Competence protein ComGG</fullName>
    </recommendedName>
</protein>
<comment type="caution">
    <text evidence="2">The sequence shown here is derived from an EMBL/GenBank/DDBJ whole genome shotgun (WGS) entry which is preliminary data.</text>
</comment>
<reference evidence="2 3" key="1">
    <citation type="journal article" date="2019" name="Int. J. Syst. Evol. Microbiol.">
        <title>The Global Catalogue of Microorganisms (GCM) 10K type strain sequencing project: providing services to taxonomists for standard genome sequencing and annotation.</title>
        <authorList>
            <consortium name="The Broad Institute Genomics Platform"/>
            <consortium name="The Broad Institute Genome Sequencing Center for Infectious Disease"/>
            <person name="Wu L."/>
            <person name="Ma J."/>
        </authorList>
    </citation>
    <scope>NUCLEOTIDE SEQUENCE [LARGE SCALE GENOMIC DNA]</scope>
    <source>
        <strain evidence="2 3">JCM 12662</strain>
    </source>
</reference>
<dbReference type="Proteomes" id="UP001501166">
    <property type="component" value="Unassembled WGS sequence"/>
</dbReference>
<keyword evidence="1" id="KW-0472">Membrane</keyword>
<evidence type="ECO:0008006" key="4">
    <source>
        <dbReference type="Google" id="ProtNLM"/>
    </source>
</evidence>
<keyword evidence="3" id="KW-1185">Reference proteome</keyword>